<accession>A0ACB8BQB9</accession>
<protein>
    <submittedName>
        <fullName evidence="1">Uncharacterized protein</fullName>
    </submittedName>
</protein>
<proteinExistence type="predicted"/>
<reference evidence="1" key="1">
    <citation type="journal article" date="2021" name="New Phytol.">
        <title>Evolutionary innovations through gain and loss of genes in the ectomycorrhizal Boletales.</title>
        <authorList>
            <person name="Wu G."/>
            <person name="Miyauchi S."/>
            <person name="Morin E."/>
            <person name="Kuo A."/>
            <person name="Drula E."/>
            <person name="Varga T."/>
            <person name="Kohler A."/>
            <person name="Feng B."/>
            <person name="Cao Y."/>
            <person name="Lipzen A."/>
            <person name="Daum C."/>
            <person name="Hundley H."/>
            <person name="Pangilinan J."/>
            <person name="Johnson J."/>
            <person name="Barry K."/>
            <person name="LaButti K."/>
            <person name="Ng V."/>
            <person name="Ahrendt S."/>
            <person name="Min B."/>
            <person name="Choi I.G."/>
            <person name="Park H."/>
            <person name="Plett J.M."/>
            <person name="Magnuson J."/>
            <person name="Spatafora J.W."/>
            <person name="Nagy L.G."/>
            <person name="Henrissat B."/>
            <person name="Grigoriev I.V."/>
            <person name="Yang Z.L."/>
            <person name="Xu J."/>
            <person name="Martin F.M."/>
        </authorList>
    </citation>
    <scope>NUCLEOTIDE SEQUENCE</scope>
    <source>
        <strain evidence="1">KUC20120723A-06</strain>
    </source>
</reference>
<evidence type="ECO:0000313" key="1">
    <source>
        <dbReference type="EMBL" id="KAH7927792.1"/>
    </source>
</evidence>
<sequence>MAEKSYELQSGLYIVTSPALKPGSFIGRDLVEDHSLLPKRVVILPPGVMAPRWIVESLGKGRYKLKVMGAPTCEIDKKLFAILIGAESEEWVVKYRPNHDAYT</sequence>
<dbReference type="EMBL" id="MU266361">
    <property type="protein sequence ID" value="KAH7927792.1"/>
    <property type="molecule type" value="Genomic_DNA"/>
</dbReference>
<organism evidence="1 2">
    <name type="scientific">Leucogyrophana mollusca</name>
    <dbReference type="NCBI Taxonomy" id="85980"/>
    <lineage>
        <taxon>Eukaryota</taxon>
        <taxon>Fungi</taxon>
        <taxon>Dikarya</taxon>
        <taxon>Basidiomycota</taxon>
        <taxon>Agaricomycotina</taxon>
        <taxon>Agaricomycetes</taxon>
        <taxon>Agaricomycetidae</taxon>
        <taxon>Boletales</taxon>
        <taxon>Boletales incertae sedis</taxon>
        <taxon>Leucogyrophana</taxon>
    </lineage>
</organism>
<gene>
    <name evidence="1" type="ORF">BV22DRAFT_1127108</name>
</gene>
<name>A0ACB8BQB9_9AGAM</name>
<dbReference type="Proteomes" id="UP000790709">
    <property type="component" value="Unassembled WGS sequence"/>
</dbReference>
<comment type="caution">
    <text evidence="1">The sequence shown here is derived from an EMBL/GenBank/DDBJ whole genome shotgun (WGS) entry which is preliminary data.</text>
</comment>
<evidence type="ECO:0000313" key="2">
    <source>
        <dbReference type="Proteomes" id="UP000790709"/>
    </source>
</evidence>
<keyword evidence="2" id="KW-1185">Reference proteome</keyword>